<feature type="transmembrane region" description="Helical" evidence="1">
    <location>
        <begin position="35"/>
        <end position="56"/>
    </location>
</feature>
<evidence type="ECO:0000256" key="1">
    <source>
        <dbReference type="SAM" id="Phobius"/>
    </source>
</evidence>
<protein>
    <submittedName>
        <fullName evidence="2">Uncharacterized protein</fullName>
    </submittedName>
</protein>
<organism evidence="2">
    <name type="scientific">Lotus japonicus</name>
    <name type="common">Lotus corniculatus var. japonicus</name>
    <dbReference type="NCBI Taxonomy" id="34305"/>
    <lineage>
        <taxon>Eukaryota</taxon>
        <taxon>Viridiplantae</taxon>
        <taxon>Streptophyta</taxon>
        <taxon>Embryophyta</taxon>
        <taxon>Tracheophyta</taxon>
        <taxon>Spermatophyta</taxon>
        <taxon>Magnoliopsida</taxon>
        <taxon>eudicotyledons</taxon>
        <taxon>Gunneridae</taxon>
        <taxon>Pentapetalae</taxon>
        <taxon>rosids</taxon>
        <taxon>fabids</taxon>
        <taxon>Fabales</taxon>
        <taxon>Fabaceae</taxon>
        <taxon>Papilionoideae</taxon>
        <taxon>50 kb inversion clade</taxon>
        <taxon>NPAAA clade</taxon>
        <taxon>Hologalegina</taxon>
        <taxon>robinioid clade</taxon>
        <taxon>Loteae</taxon>
        <taxon>Lotus</taxon>
    </lineage>
</organism>
<evidence type="ECO:0000313" key="2">
    <source>
        <dbReference type="EMBL" id="AFK47484.1"/>
    </source>
</evidence>
<proteinExistence type="evidence at transcript level"/>
<keyword evidence="1" id="KW-0812">Transmembrane</keyword>
<keyword evidence="1" id="KW-1133">Transmembrane helix</keyword>
<reference evidence="2" key="1">
    <citation type="submission" date="2012-05" db="EMBL/GenBank/DDBJ databases">
        <authorList>
            <person name="Krishnakumar V."/>
            <person name="Cheung F."/>
            <person name="Xiao Y."/>
            <person name="Chan A."/>
            <person name="Moskal W.A."/>
            <person name="Town C.D."/>
        </authorList>
    </citation>
    <scope>NUCLEOTIDE SEQUENCE</scope>
</reference>
<sequence>MQGRLVQLIEGDQVLIMVVLAVLYMIGIMDQTGGGVLIMAGLGVLIMAGPGVLIMAGPGAL</sequence>
<dbReference type="EMBL" id="BT147690">
    <property type="protein sequence ID" value="AFK47484.1"/>
    <property type="molecule type" value="mRNA"/>
</dbReference>
<keyword evidence="1" id="KW-0472">Membrane</keyword>
<accession>I3T4P2</accession>
<dbReference type="AlphaFoldDB" id="I3T4P2"/>
<feature type="transmembrane region" description="Helical" evidence="1">
    <location>
        <begin position="12"/>
        <end position="29"/>
    </location>
</feature>
<name>I3T4P2_LOTJA</name>